<dbReference type="RefSeq" id="WP_105073203.1">
    <property type="nucleotide sequence ID" value="NZ_PPGH01000034.1"/>
</dbReference>
<gene>
    <name evidence="2" type="ORF">CXB77_06130</name>
</gene>
<organism evidence="2 3">
    <name type="scientific">Chromatium okenii</name>
    <dbReference type="NCBI Taxonomy" id="61644"/>
    <lineage>
        <taxon>Bacteria</taxon>
        <taxon>Pseudomonadati</taxon>
        <taxon>Pseudomonadota</taxon>
        <taxon>Gammaproteobacteria</taxon>
        <taxon>Chromatiales</taxon>
        <taxon>Chromatiaceae</taxon>
        <taxon>Chromatium</taxon>
    </lineage>
</organism>
<proteinExistence type="predicted"/>
<dbReference type="EMBL" id="PPGH01000034">
    <property type="protein sequence ID" value="PQJ96442.1"/>
    <property type="molecule type" value="Genomic_DNA"/>
</dbReference>
<dbReference type="Proteomes" id="UP000239936">
    <property type="component" value="Unassembled WGS sequence"/>
</dbReference>
<sequence>MIVGDLALRFPDTIRYYRHEIRLGPAGNYQFLIERSKGEYIAHLDGDDYWLPGKLKAQSKRLDDEPDCPAIYSNALCINDEGCLLGLFNNLQPDRFDLMGLLKRGNFLNHSSMLYRACYRGELLSWTPDFIDYRIHLYLSRFGNIGYLNAPFVGYRINSSGSMVVHQNDKVRLFYWIALCDIPPPLVRPEDLSKGMAEFMRSIFFRSVRIRSMHLLKIWWPRILDQAPAGRARLIAQACWSILRTATTEDDFHTLPSTDRQHDDRCCTAMNLRRLIAPGAGSVLPHFATPSAYLALSAGDTQAPSYPTRGLTCQGWWRFS</sequence>
<comment type="caution">
    <text evidence="2">The sequence shown here is derived from an EMBL/GenBank/DDBJ whole genome shotgun (WGS) entry which is preliminary data.</text>
</comment>
<evidence type="ECO:0000313" key="2">
    <source>
        <dbReference type="EMBL" id="PQJ96442.1"/>
    </source>
</evidence>
<reference evidence="2 3" key="1">
    <citation type="submission" date="2018-01" db="EMBL/GenBank/DDBJ databases">
        <title>The complete genome sequence of Chromatium okenii LaCa, a purple sulfur bacterium with a turbulent life.</title>
        <authorList>
            <person name="Luedin S.M."/>
            <person name="Liechti N."/>
            <person name="Storelli N."/>
            <person name="Danza F."/>
            <person name="Wittwer M."/>
            <person name="Pothier J.F."/>
            <person name="Tonolla M.A."/>
        </authorList>
    </citation>
    <scope>NUCLEOTIDE SEQUENCE [LARGE SCALE GENOMIC DNA]</scope>
    <source>
        <strain evidence="2 3">LaCa</strain>
    </source>
</reference>
<dbReference type="InterPro" id="IPR001173">
    <property type="entry name" value="Glyco_trans_2-like"/>
</dbReference>
<dbReference type="AlphaFoldDB" id="A0A2S7XSQ8"/>
<protein>
    <recommendedName>
        <fullName evidence="1">Glycosyltransferase 2-like domain-containing protein</fullName>
    </recommendedName>
</protein>
<evidence type="ECO:0000313" key="3">
    <source>
        <dbReference type="Proteomes" id="UP000239936"/>
    </source>
</evidence>
<dbReference type="InterPro" id="IPR029044">
    <property type="entry name" value="Nucleotide-diphossugar_trans"/>
</dbReference>
<dbReference type="Gene3D" id="3.90.550.10">
    <property type="entry name" value="Spore Coat Polysaccharide Biosynthesis Protein SpsA, Chain A"/>
    <property type="match status" value="1"/>
</dbReference>
<name>A0A2S7XSQ8_9GAMM</name>
<feature type="domain" description="Glycosyltransferase 2-like" evidence="1">
    <location>
        <begin position="10"/>
        <end position="71"/>
    </location>
</feature>
<dbReference type="SUPFAM" id="SSF53448">
    <property type="entry name" value="Nucleotide-diphospho-sugar transferases"/>
    <property type="match status" value="1"/>
</dbReference>
<dbReference type="OrthoDB" id="9805612at2"/>
<accession>A0A2S7XSQ8</accession>
<keyword evidence="3" id="KW-1185">Reference proteome</keyword>
<dbReference type="Pfam" id="PF00535">
    <property type="entry name" value="Glycos_transf_2"/>
    <property type="match status" value="1"/>
</dbReference>
<evidence type="ECO:0000259" key="1">
    <source>
        <dbReference type="Pfam" id="PF00535"/>
    </source>
</evidence>